<organism evidence="2 3">
    <name type="scientific">Liquidambar formosana</name>
    <name type="common">Formosan gum</name>
    <dbReference type="NCBI Taxonomy" id="63359"/>
    <lineage>
        <taxon>Eukaryota</taxon>
        <taxon>Viridiplantae</taxon>
        <taxon>Streptophyta</taxon>
        <taxon>Embryophyta</taxon>
        <taxon>Tracheophyta</taxon>
        <taxon>Spermatophyta</taxon>
        <taxon>Magnoliopsida</taxon>
        <taxon>eudicotyledons</taxon>
        <taxon>Gunneridae</taxon>
        <taxon>Pentapetalae</taxon>
        <taxon>Saxifragales</taxon>
        <taxon>Altingiaceae</taxon>
        <taxon>Liquidambar</taxon>
    </lineage>
</organism>
<feature type="region of interest" description="Disordered" evidence="1">
    <location>
        <begin position="68"/>
        <end position="180"/>
    </location>
</feature>
<proteinExistence type="predicted"/>
<dbReference type="AlphaFoldDB" id="A0AAP0NMG2"/>
<comment type="caution">
    <text evidence="2">The sequence shown here is derived from an EMBL/GenBank/DDBJ whole genome shotgun (WGS) entry which is preliminary data.</text>
</comment>
<sequence length="180" mass="19019">MMVQPPLAPQAPSFRLSVQSSTPQPITQVFPRPQISNQMGQPRAPTSAAPFAGNVTAISSLPRLPAIPNPGPVAPSTAGLQIGPRNFSPAHQMPNLAGPLPPRPGNPVQYQQNYPAPPTRPENLLAPNQHFSNSRTFVPGKPGSRPSGGQQVYDPFSPTSVSPAPQQQGGNLAKPLNHWS</sequence>
<feature type="region of interest" description="Disordered" evidence="1">
    <location>
        <begin position="1"/>
        <end position="49"/>
    </location>
</feature>
<evidence type="ECO:0000313" key="3">
    <source>
        <dbReference type="Proteomes" id="UP001415857"/>
    </source>
</evidence>
<keyword evidence="3" id="KW-1185">Reference proteome</keyword>
<gene>
    <name evidence="2" type="ORF">L1049_017846</name>
</gene>
<name>A0AAP0NMG2_LIQFO</name>
<reference evidence="2 3" key="1">
    <citation type="journal article" date="2024" name="Plant J.">
        <title>Genome sequences and population genomics reveal climatic adaptation and genomic divergence between two closely related sweetgum species.</title>
        <authorList>
            <person name="Xu W.Q."/>
            <person name="Ren C.Q."/>
            <person name="Zhang X.Y."/>
            <person name="Comes H.P."/>
            <person name="Liu X.H."/>
            <person name="Li Y.G."/>
            <person name="Kettle C.J."/>
            <person name="Jalonen R."/>
            <person name="Gaisberger H."/>
            <person name="Ma Y.Z."/>
            <person name="Qiu Y.X."/>
        </authorList>
    </citation>
    <scope>NUCLEOTIDE SEQUENCE [LARGE SCALE GENOMIC DNA]</scope>
    <source>
        <strain evidence="2">Hangzhou</strain>
    </source>
</reference>
<accession>A0AAP0NMG2</accession>
<protein>
    <submittedName>
        <fullName evidence="2">Uncharacterized protein</fullName>
    </submittedName>
</protein>
<evidence type="ECO:0000256" key="1">
    <source>
        <dbReference type="SAM" id="MobiDB-lite"/>
    </source>
</evidence>
<feature type="compositionally biased region" description="Polar residues" evidence="1">
    <location>
        <begin position="157"/>
        <end position="170"/>
    </location>
</feature>
<evidence type="ECO:0000313" key="2">
    <source>
        <dbReference type="EMBL" id="KAK9273039.1"/>
    </source>
</evidence>
<dbReference type="EMBL" id="JBBPBK010000012">
    <property type="protein sequence ID" value="KAK9273039.1"/>
    <property type="molecule type" value="Genomic_DNA"/>
</dbReference>
<feature type="compositionally biased region" description="Polar residues" evidence="1">
    <location>
        <begin position="16"/>
        <end position="27"/>
    </location>
</feature>
<dbReference type="Proteomes" id="UP001415857">
    <property type="component" value="Unassembled WGS sequence"/>
</dbReference>